<dbReference type="SUPFAM" id="SSF100950">
    <property type="entry name" value="NagB/RpiA/CoA transferase-like"/>
    <property type="match status" value="1"/>
</dbReference>
<gene>
    <name evidence="3" type="ORF">EOW66_14030</name>
</gene>
<dbReference type="AlphaFoldDB" id="A0A443LNL5"/>
<dbReference type="Proteomes" id="UP000288071">
    <property type="component" value="Unassembled WGS sequence"/>
</dbReference>
<dbReference type="InterPro" id="IPR012792">
    <property type="entry name" value="3-oxoacid_CoA-transf_A"/>
</dbReference>
<proteinExistence type="inferred from homology"/>
<evidence type="ECO:0000313" key="3">
    <source>
        <dbReference type="EMBL" id="RWR50746.1"/>
    </source>
</evidence>
<keyword evidence="2 3" id="KW-0808">Transferase</keyword>
<dbReference type="GO" id="GO:0008410">
    <property type="term" value="F:CoA-transferase activity"/>
    <property type="evidence" value="ECO:0007669"/>
    <property type="project" value="InterPro"/>
</dbReference>
<dbReference type="PANTHER" id="PTHR13707">
    <property type="entry name" value="KETOACID-COENZYME A TRANSFERASE"/>
    <property type="match status" value="1"/>
</dbReference>
<accession>A0A443LNL5</accession>
<dbReference type="RefSeq" id="WP_128156946.1">
    <property type="nucleotide sequence ID" value="NZ_JBHSOM010000004.1"/>
</dbReference>
<dbReference type="PROSITE" id="PS01273">
    <property type="entry name" value="COA_TRANSF_1"/>
    <property type="match status" value="1"/>
</dbReference>
<dbReference type="SMART" id="SM00882">
    <property type="entry name" value="CoA_trans"/>
    <property type="match status" value="1"/>
</dbReference>
<dbReference type="InterPro" id="IPR004165">
    <property type="entry name" value="CoA_trans_fam_I"/>
</dbReference>
<comment type="caution">
    <text evidence="3">The sequence shown here is derived from an EMBL/GenBank/DDBJ whole genome shotgun (WGS) entry which is preliminary data.</text>
</comment>
<dbReference type="EMBL" id="SAVA01000008">
    <property type="protein sequence ID" value="RWR50746.1"/>
    <property type="molecule type" value="Genomic_DNA"/>
</dbReference>
<dbReference type="InterPro" id="IPR037171">
    <property type="entry name" value="NagB/RpiA_transferase-like"/>
</dbReference>
<dbReference type="PANTHER" id="PTHR13707:SF60">
    <property type="entry name" value="ACETATE COA-TRANSFERASE SUBUNIT ALPHA"/>
    <property type="match status" value="1"/>
</dbReference>
<evidence type="ECO:0000313" key="4">
    <source>
        <dbReference type="Proteomes" id="UP000288071"/>
    </source>
</evidence>
<comment type="similarity">
    <text evidence="1">Belongs to the 3-oxoacid CoA-transferase subunit A family.</text>
</comment>
<organism evidence="3 4">
    <name type="scientific">Paenirhodobacter huangdaonensis</name>
    <dbReference type="NCBI Taxonomy" id="2501515"/>
    <lineage>
        <taxon>Bacteria</taxon>
        <taxon>Pseudomonadati</taxon>
        <taxon>Pseudomonadota</taxon>
        <taxon>Alphaproteobacteria</taxon>
        <taxon>Rhodobacterales</taxon>
        <taxon>Rhodobacter group</taxon>
        <taxon>Paenirhodobacter</taxon>
    </lineage>
</organism>
<dbReference type="Pfam" id="PF01144">
    <property type="entry name" value="CoA_trans"/>
    <property type="match status" value="1"/>
</dbReference>
<evidence type="ECO:0000256" key="1">
    <source>
        <dbReference type="ARBA" id="ARBA00005612"/>
    </source>
</evidence>
<dbReference type="InterPro" id="IPR004163">
    <property type="entry name" value="CoA_transf_BS"/>
</dbReference>
<sequence>MKGALKPEAAAERIPDGSSLLIGGFMGVGTPERMIDALVARGARDLTVIANDTANPGRGIGKLITAGAVRRVVTSHIGLNPETQAKMLAGEIAVELVPQGTLIERIRSGGAGLGGVLTPTGLGTEVEEGKRVIEIAGRRFLLELPITADFALIGAHQADYIGNLTYALTAHNFNPIIALAGRVVIAEAEHYLPVGAISPDAVKTPGVLVDHLLMRG</sequence>
<name>A0A443LNL5_9RHOB</name>
<dbReference type="Gene3D" id="3.40.1080.10">
    <property type="entry name" value="Glutaconate Coenzyme A-transferase"/>
    <property type="match status" value="1"/>
</dbReference>
<protein>
    <submittedName>
        <fullName evidence="3">3-oxoacid CoA-transferase subunit A</fullName>
    </submittedName>
</protein>
<keyword evidence="4" id="KW-1185">Reference proteome</keyword>
<dbReference type="NCBIfam" id="TIGR02429">
    <property type="entry name" value="pcaI_scoA_fam"/>
    <property type="match status" value="1"/>
</dbReference>
<evidence type="ECO:0000256" key="2">
    <source>
        <dbReference type="ARBA" id="ARBA00022679"/>
    </source>
</evidence>
<reference evidence="4" key="1">
    <citation type="submission" date="2019-01" db="EMBL/GenBank/DDBJ databases">
        <title>Sinorhodobacter populi sp. nov. isolated from the symptomatic bark tissue of Populus euramericana canker.</title>
        <authorList>
            <person name="Li Y."/>
        </authorList>
    </citation>
    <scope>NUCLEOTIDE SEQUENCE [LARGE SCALE GENOMIC DNA]</scope>
    <source>
        <strain evidence="4">CGMCC 1.12963</strain>
    </source>
</reference>
<reference evidence="3 4" key="2">
    <citation type="submission" date="2019-01" db="EMBL/GenBank/DDBJ databases">
        <title>Sinorhodobacter populi sp. nov. isolated from the symptomatic bark tissue of Populus euramericana canker.</title>
        <authorList>
            <person name="Xu G."/>
        </authorList>
    </citation>
    <scope>NUCLEOTIDE SEQUENCE [LARGE SCALE GENOMIC DNA]</scope>
    <source>
        <strain evidence="3 4">CGMCC 1.12963</strain>
    </source>
</reference>